<keyword evidence="3" id="KW-1185">Reference proteome</keyword>
<comment type="caution">
    <text evidence="1">The sequence shown here is derived from an EMBL/GenBank/DDBJ whole genome shotgun (WGS) entry which is preliminary data.</text>
</comment>
<dbReference type="EMBL" id="CATOUU010000889">
    <property type="protein sequence ID" value="CAI9957639.1"/>
    <property type="molecule type" value="Genomic_DNA"/>
</dbReference>
<sequence length="154" mass="18036">MSFGEEREKKVLENRATRTKFYSKNNNIIIDLQGSAIYKLSSFGKFSLKQSFNYKVFVIQKLQCKHIYFQCQFKIFALKSIRFPCARTHILNGKWAYCNFSFRGVEQNLNGINQFQVLGEIKLLNQKSLNKENFPDEESLKTAEPWSSNIKISK</sequence>
<accession>A0AA86UJ07</accession>
<dbReference type="Proteomes" id="UP001642409">
    <property type="component" value="Unassembled WGS sequence"/>
</dbReference>
<evidence type="ECO:0000313" key="1">
    <source>
        <dbReference type="EMBL" id="CAI9957639.1"/>
    </source>
</evidence>
<reference evidence="1" key="1">
    <citation type="submission" date="2023-06" db="EMBL/GenBank/DDBJ databases">
        <authorList>
            <person name="Kurt Z."/>
        </authorList>
    </citation>
    <scope>NUCLEOTIDE SEQUENCE</scope>
</reference>
<protein>
    <submittedName>
        <fullName evidence="2">Hypothetical_protein</fullName>
    </submittedName>
</protein>
<evidence type="ECO:0000313" key="3">
    <source>
        <dbReference type="Proteomes" id="UP001642409"/>
    </source>
</evidence>
<proteinExistence type="predicted"/>
<dbReference type="EMBL" id="CAXDID020000050">
    <property type="protein sequence ID" value="CAL6005376.1"/>
    <property type="molecule type" value="Genomic_DNA"/>
</dbReference>
<reference evidence="2 3" key="2">
    <citation type="submission" date="2024-07" db="EMBL/GenBank/DDBJ databases">
        <authorList>
            <person name="Akdeniz Z."/>
        </authorList>
    </citation>
    <scope>NUCLEOTIDE SEQUENCE [LARGE SCALE GENOMIC DNA]</scope>
</reference>
<organism evidence="1">
    <name type="scientific">Hexamita inflata</name>
    <dbReference type="NCBI Taxonomy" id="28002"/>
    <lineage>
        <taxon>Eukaryota</taxon>
        <taxon>Metamonada</taxon>
        <taxon>Diplomonadida</taxon>
        <taxon>Hexamitidae</taxon>
        <taxon>Hexamitinae</taxon>
        <taxon>Hexamita</taxon>
    </lineage>
</organism>
<evidence type="ECO:0000313" key="2">
    <source>
        <dbReference type="EMBL" id="CAL6005376.1"/>
    </source>
</evidence>
<name>A0AA86UJ07_9EUKA</name>
<gene>
    <name evidence="2" type="ORF">HINF_LOCUS19343</name>
    <name evidence="1" type="ORF">HINF_LOCUS45284</name>
</gene>
<dbReference type="AlphaFoldDB" id="A0AA86UJ07"/>